<evidence type="ECO:0000313" key="2">
    <source>
        <dbReference type="Proteomes" id="UP001187343"/>
    </source>
</evidence>
<organism evidence="1 2">
    <name type="scientific">Cirrhinus molitorella</name>
    <name type="common">mud carp</name>
    <dbReference type="NCBI Taxonomy" id="172907"/>
    <lineage>
        <taxon>Eukaryota</taxon>
        <taxon>Metazoa</taxon>
        <taxon>Chordata</taxon>
        <taxon>Craniata</taxon>
        <taxon>Vertebrata</taxon>
        <taxon>Euteleostomi</taxon>
        <taxon>Actinopterygii</taxon>
        <taxon>Neopterygii</taxon>
        <taxon>Teleostei</taxon>
        <taxon>Ostariophysi</taxon>
        <taxon>Cypriniformes</taxon>
        <taxon>Cyprinidae</taxon>
        <taxon>Labeoninae</taxon>
        <taxon>Labeonini</taxon>
        <taxon>Cirrhinus</taxon>
    </lineage>
</organism>
<dbReference type="EMBL" id="JAUYZG010000022">
    <property type="protein sequence ID" value="KAK2872934.1"/>
    <property type="molecule type" value="Genomic_DNA"/>
</dbReference>
<protein>
    <submittedName>
        <fullName evidence="1">Uncharacterized protein</fullName>
    </submittedName>
</protein>
<comment type="caution">
    <text evidence="1">The sequence shown here is derived from an EMBL/GenBank/DDBJ whole genome shotgun (WGS) entry which is preliminary data.</text>
</comment>
<dbReference type="Proteomes" id="UP001187343">
    <property type="component" value="Unassembled WGS sequence"/>
</dbReference>
<sequence>MDEAMYRQSLGHYLDSGHHRSSRECPQCFNKLHFPYLLDLSVACCCKCNYPVFLGSDLYIRCINLHKATWGGLISEVEFGAQFVIYELTSIVTSFHWDLQCQLPQPRLYQLLRTLQHWKHPPQPTPSGHRSHQKFRTLAPEAELPPQEPHFIVLHCRSSACSHKSL</sequence>
<accession>A0AA88P8U2</accession>
<dbReference type="AlphaFoldDB" id="A0AA88P8U2"/>
<keyword evidence="2" id="KW-1185">Reference proteome</keyword>
<reference evidence="1" key="1">
    <citation type="submission" date="2023-08" db="EMBL/GenBank/DDBJ databases">
        <title>Chromosome-level Genome Assembly of mud carp (Cirrhinus molitorella).</title>
        <authorList>
            <person name="Liu H."/>
        </authorList>
    </citation>
    <scope>NUCLEOTIDE SEQUENCE</scope>
    <source>
        <strain evidence="1">Prfri</strain>
        <tissue evidence="1">Muscle</tissue>
    </source>
</reference>
<name>A0AA88P8U2_9TELE</name>
<evidence type="ECO:0000313" key="1">
    <source>
        <dbReference type="EMBL" id="KAK2872934.1"/>
    </source>
</evidence>
<proteinExistence type="predicted"/>
<gene>
    <name evidence="1" type="ORF">Q8A67_022831</name>
</gene>